<gene>
    <name evidence="2" type="ORF">BDZ94DRAFT_1241035</name>
</gene>
<organism evidence="2 3">
    <name type="scientific">Collybia nuda</name>
    <dbReference type="NCBI Taxonomy" id="64659"/>
    <lineage>
        <taxon>Eukaryota</taxon>
        <taxon>Fungi</taxon>
        <taxon>Dikarya</taxon>
        <taxon>Basidiomycota</taxon>
        <taxon>Agaricomycotina</taxon>
        <taxon>Agaricomycetes</taxon>
        <taxon>Agaricomycetidae</taxon>
        <taxon>Agaricales</taxon>
        <taxon>Tricholomatineae</taxon>
        <taxon>Clitocybaceae</taxon>
        <taxon>Collybia</taxon>
    </lineage>
</organism>
<evidence type="ECO:0000313" key="3">
    <source>
        <dbReference type="Proteomes" id="UP000807353"/>
    </source>
</evidence>
<sequence length="145" mass="15476">MRPFLAFVSLLSLSGIFASPLPEKETVTLDKRAVSSAVYDDLVFYFKCWYNLDIDASSAYSALGCARPNGNTLVSTYFVEDASILLTSFTSSGVNAPCTVGTLVHSGFLGGLKLVTGSTEKRVLSINSYIQYANDVPTVALALVA</sequence>
<dbReference type="OrthoDB" id="438440at2759"/>
<dbReference type="AlphaFoldDB" id="A0A9P6C9G3"/>
<comment type="caution">
    <text evidence="2">The sequence shown here is derived from an EMBL/GenBank/DDBJ whole genome shotgun (WGS) entry which is preliminary data.</text>
</comment>
<feature type="chain" id="PRO_5040283335" evidence="1">
    <location>
        <begin position="19"/>
        <end position="145"/>
    </location>
</feature>
<dbReference type="Proteomes" id="UP000807353">
    <property type="component" value="Unassembled WGS sequence"/>
</dbReference>
<keyword evidence="1" id="KW-0732">Signal</keyword>
<name>A0A9P6C9G3_9AGAR</name>
<evidence type="ECO:0000256" key="1">
    <source>
        <dbReference type="SAM" id="SignalP"/>
    </source>
</evidence>
<evidence type="ECO:0000313" key="2">
    <source>
        <dbReference type="EMBL" id="KAF9457132.1"/>
    </source>
</evidence>
<keyword evidence="3" id="KW-1185">Reference proteome</keyword>
<accession>A0A9P6C9G3</accession>
<proteinExistence type="predicted"/>
<protein>
    <submittedName>
        <fullName evidence="2">Uncharacterized protein</fullName>
    </submittedName>
</protein>
<dbReference type="EMBL" id="MU150386">
    <property type="protein sequence ID" value="KAF9457132.1"/>
    <property type="molecule type" value="Genomic_DNA"/>
</dbReference>
<feature type="signal peptide" evidence="1">
    <location>
        <begin position="1"/>
        <end position="18"/>
    </location>
</feature>
<reference evidence="2" key="1">
    <citation type="submission" date="2020-11" db="EMBL/GenBank/DDBJ databases">
        <authorList>
            <consortium name="DOE Joint Genome Institute"/>
            <person name="Ahrendt S."/>
            <person name="Riley R."/>
            <person name="Andreopoulos W."/>
            <person name="Labutti K."/>
            <person name="Pangilinan J."/>
            <person name="Ruiz-Duenas F.J."/>
            <person name="Barrasa J.M."/>
            <person name="Sanchez-Garcia M."/>
            <person name="Camarero S."/>
            <person name="Miyauchi S."/>
            <person name="Serrano A."/>
            <person name="Linde D."/>
            <person name="Babiker R."/>
            <person name="Drula E."/>
            <person name="Ayuso-Fernandez I."/>
            <person name="Pacheco R."/>
            <person name="Padilla G."/>
            <person name="Ferreira P."/>
            <person name="Barriuso J."/>
            <person name="Kellner H."/>
            <person name="Castanera R."/>
            <person name="Alfaro M."/>
            <person name="Ramirez L."/>
            <person name="Pisabarro A.G."/>
            <person name="Kuo A."/>
            <person name="Tritt A."/>
            <person name="Lipzen A."/>
            <person name="He G."/>
            <person name="Yan M."/>
            <person name="Ng V."/>
            <person name="Cullen D."/>
            <person name="Martin F."/>
            <person name="Rosso M.-N."/>
            <person name="Henrissat B."/>
            <person name="Hibbett D."/>
            <person name="Martinez A.T."/>
            <person name="Grigoriev I.V."/>
        </authorList>
    </citation>
    <scope>NUCLEOTIDE SEQUENCE</scope>
    <source>
        <strain evidence="2">CBS 247.69</strain>
    </source>
</reference>